<dbReference type="Pfam" id="PF01433">
    <property type="entry name" value="Peptidase_M1"/>
    <property type="match status" value="1"/>
</dbReference>
<dbReference type="EMBL" id="BARU01012841">
    <property type="protein sequence ID" value="GAH31549.1"/>
    <property type="molecule type" value="Genomic_DNA"/>
</dbReference>
<feature type="non-terminal residue" evidence="2">
    <location>
        <position position="1"/>
    </location>
</feature>
<sequence>IKKDNKRFFQILDEWKNDIFSNRKYVLGSGAEAGPIWLGPRTSSSETRGDYSLIVYKKGAYVLHMLRNMLIDLKTMNEDRFENLLKDFFRTYKGKDASTEDFKRIVEKHCGENMDWFFNQWIYGTDIPTYKFSYYTSEKPDGKYLINCRVVQEDVPDDFKMYVPLTIKFKGDQFAHLRITVDKPIKEFSFPSPMKPEKIIFNEFNSVLAKVKYVKY</sequence>
<protein>
    <recommendedName>
        <fullName evidence="1">Peptidase M1 membrane alanine aminopeptidase domain-containing protein</fullName>
    </recommendedName>
</protein>
<evidence type="ECO:0000313" key="2">
    <source>
        <dbReference type="EMBL" id="GAH31549.1"/>
    </source>
</evidence>
<reference evidence="2" key="1">
    <citation type="journal article" date="2014" name="Front. Microbiol.">
        <title>High frequency of phylogenetically diverse reductive dehalogenase-homologous genes in deep subseafloor sedimentary metagenomes.</title>
        <authorList>
            <person name="Kawai M."/>
            <person name="Futagami T."/>
            <person name="Toyoda A."/>
            <person name="Takaki Y."/>
            <person name="Nishi S."/>
            <person name="Hori S."/>
            <person name="Arai W."/>
            <person name="Tsubouchi T."/>
            <person name="Morono Y."/>
            <person name="Uchiyama I."/>
            <person name="Ito T."/>
            <person name="Fujiyama A."/>
            <person name="Inagaki F."/>
            <person name="Takami H."/>
        </authorList>
    </citation>
    <scope>NUCLEOTIDE SEQUENCE</scope>
    <source>
        <strain evidence="2">Expedition CK06-06</strain>
    </source>
</reference>
<name>X1FQC4_9ZZZZ</name>
<comment type="caution">
    <text evidence="2">The sequence shown here is derived from an EMBL/GenBank/DDBJ whole genome shotgun (WGS) entry which is preliminary data.</text>
</comment>
<dbReference type="InterPro" id="IPR014782">
    <property type="entry name" value="Peptidase_M1_dom"/>
</dbReference>
<dbReference type="AlphaFoldDB" id="X1FQC4"/>
<organism evidence="2">
    <name type="scientific">marine sediment metagenome</name>
    <dbReference type="NCBI Taxonomy" id="412755"/>
    <lineage>
        <taxon>unclassified sequences</taxon>
        <taxon>metagenomes</taxon>
        <taxon>ecological metagenomes</taxon>
    </lineage>
</organism>
<dbReference type="Gene3D" id="1.10.390.10">
    <property type="entry name" value="Neutral Protease Domain 2"/>
    <property type="match status" value="1"/>
</dbReference>
<dbReference type="SUPFAM" id="SSF55486">
    <property type="entry name" value="Metalloproteases ('zincins'), catalytic domain"/>
    <property type="match status" value="1"/>
</dbReference>
<evidence type="ECO:0000259" key="1">
    <source>
        <dbReference type="Pfam" id="PF01433"/>
    </source>
</evidence>
<dbReference type="InterPro" id="IPR027268">
    <property type="entry name" value="Peptidase_M4/M1_CTD_sf"/>
</dbReference>
<proteinExistence type="predicted"/>
<dbReference type="GO" id="GO:0008237">
    <property type="term" value="F:metallopeptidase activity"/>
    <property type="evidence" value="ECO:0007669"/>
    <property type="project" value="InterPro"/>
</dbReference>
<accession>X1FQC4</accession>
<feature type="domain" description="Peptidase M1 membrane alanine aminopeptidase" evidence="1">
    <location>
        <begin position="44"/>
        <end position="121"/>
    </location>
</feature>
<dbReference type="GO" id="GO:0008270">
    <property type="term" value="F:zinc ion binding"/>
    <property type="evidence" value="ECO:0007669"/>
    <property type="project" value="InterPro"/>
</dbReference>
<gene>
    <name evidence="2" type="ORF">S03H2_23488</name>
</gene>